<dbReference type="OrthoDB" id="413213at2759"/>
<dbReference type="InterPro" id="IPR007846">
    <property type="entry name" value="RRM_NUP35_dom"/>
</dbReference>
<evidence type="ECO:0000259" key="9">
    <source>
        <dbReference type="PROSITE" id="PS51472"/>
    </source>
</evidence>
<keyword evidence="4" id="KW-0653">Protein transport</keyword>
<dbReference type="PROSITE" id="PS51472">
    <property type="entry name" value="RRM_NUP35"/>
    <property type="match status" value="1"/>
</dbReference>
<evidence type="ECO:0000256" key="1">
    <source>
        <dbReference type="ARBA" id="ARBA00004567"/>
    </source>
</evidence>
<dbReference type="GO" id="GO:0003676">
    <property type="term" value="F:nucleic acid binding"/>
    <property type="evidence" value="ECO:0007669"/>
    <property type="project" value="InterPro"/>
</dbReference>
<dbReference type="AlphaFoldDB" id="A0A1Q9D134"/>
<comment type="caution">
    <text evidence="10">The sequence shown here is derived from an EMBL/GenBank/DDBJ whole genome shotgun (WGS) entry which is preliminary data.</text>
</comment>
<gene>
    <name evidence="10" type="primary">NUP35</name>
    <name evidence="10" type="ORF">AK812_SmicGene29749</name>
</gene>
<dbReference type="Gene3D" id="3.30.70.330">
    <property type="match status" value="1"/>
</dbReference>
<keyword evidence="2 8" id="KW-0813">Transport</keyword>
<evidence type="ECO:0000256" key="4">
    <source>
        <dbReference type="ARBA" id="ARBA00022927"/>
    </source>
</evidence>
<evidence type="ECO:0000313" key="11">
    <source>
        <dbReference type="Proteomes" id="UP000186817"/>
    </source>
</evidence>
<dbReference type="GO" id="GO:0044615">
    <property type="term" value="C:nuclear pore nuclear basket"/>
    <property type="evidence" value="ECO:0007669"/>
    <property type="project" value="TreeGrafter"/>
</dbReference>
<keyword evidence="11" id="KW-1185">Reference proteome</keyword>
<evidence type="ECO:0000256" key="8">
    <source>
        <dbReference type="PROSITE-ProRule" id="PRU00804"/>
    </source>
</evidence>
<dbReference type="SUPFAM" id="SSF54928">
    <property type="entry name" value="RNA-binding domain, RBD"/>
    <property type="match status" value="1"/>
</dbReference>
<dbReference type="Pfam" id="PF05172">
    <property type="entry name" value="RRM_Nup35"/>
    <property type="match status" value="1"/>
</dbReference>
<sequence length="391" mass="41460">MLAFSERGFEGFEGPFVLALEGFQAFEGFEGGFEAFVLTFEAFEGFLPFGAPPAAAPFEPWTFEGFEGFEGLVEAEMILLEGSKTSLVATLVMWLPQGLLTDLEDHGLTLPAPEDGIVQICVERATEMDVVTPRFIRCRQRECRGIMFGQRRQQETGRDLLTNPTLLEAFGGNSLGYQGGGASRVGAPDEAMVEDGADEVPKIFSMQALGSSVGVANTPAAASQANWPVRDASFGGQSPGWGHSLLLHPPAQDGPGLGGEPVGRIGTGSCWVTVFGFPSRLASAVRQQLEAICGPIVEVCHGDGNFVHVCFASSQAASACLALNGQLLLGKLMVGCVPCTRAALFAEDGHCHEQEVPAVQASAAGLTLGPGRPEVRRSGVVWRLLDQLFDI</sequence>
<dbReference type="GO" id="GO:0006607">
    <property type="term" value="P:NLS-bearing protein import into nucleus"/>
    <property type="evidence" value="ECO:0007669"/>
    <property type="project" value="TreeGrafter"/>
</dbReference>
<protein>
    <submittedName>
        <fullName evidence="10">Nucleoporin NUP53</fullName>
    </submittedName>
</protein>
<dbReference type="InterPro" id="IPR012677">
    <property type="entry name" value="Nucleotide-bd_a/b_plait_sf"/>
</dbReference>
<dbReference type="GO" id="GO:0051028">
    <property type="term" value="P:mRNA transport"/>
    <property type="evidence" value="ECO:0007669"/>
    <property type="project" value="UniProtKB-UniRule"/>
</dbReference>
<evidence type="ECO:0000256" key="7">
    <source>
        <dbReference type="ARBA" id="ARBA00023242"/>
    </source>
</evidence>
<name>A0A1Q9D134_SYMMI</name>
<dbReference type="GO" id="GO:0006999">
    <property type="term" value="P:nuclear pore organization"/>
    <property type="evidence" value="ECO:0007669"/>
    <property type="project" value="TreeGrafter"/>
</dbReference>
<feature type="domain" description="RRM Nup35-type" evidence="9">
    <location>
        <begin position="266"/>
        <end position="346"/>
    </location>
</feature>
<dbReference type="PANTHER" id="PTHR21527:SF6">
    <property type="entry name" value="NUCLEOPORIN NUP35"/>
    <property type="match status" value="1"/>
</dbReference>
<dbReference type="InterPro" id="IPR035979">
    <property type="entry name" value="RBD_domain_sf"/>
</dbReference>
<evidence type="ECO:0000256" key="2">
    <source>
        <dbReference type="ARBA" id="ARBA00022448"/>
    </source>
</evidence>
<evidence type="ECO:0000256" key="5">
    <source>
        <dbReference type="ARBA" id="ARBA00023010"/>
    </source>
</evidence>
<reference evidence="10 11" key="1">
    <citation type="submission" date="2016-02" db="EMBL/GenBank/DDBJ databases">
        <title>Genome analysis of coral dinoflagellate symbionts highlights evolutionary adaptations to a symbiotic lifestyle.</title>
        <authorList>
            <person name="Aranda M."/>
            <person name="Li Y."/>
            <person name="Liew Y.J."/>
            <person name="Baumgarten S."/>
            <person name="Simakov O."/>
            <person name="Wilson M."/>
            <person name="Piel J."/>
            <person name="Ashoor H."/>
            <person name="Bougouffa S."/>
            <person name="Bajic V.B."/>
            <person name="Ryu T."/>
            <person name="Ravasi T."/>
            <person name="Bayer T."/>
            <person name="Micklem G."/>
            <person name="Kim H."/>
            <person name="Bhak J."/>
            <person name="Lajeunesse T.C."/>
            <person name="Voolstra C.R."/>
        </authorList>
    </citation>
    <scope>NUCLEOTIDE SEQUENCE [LARGE SCALE GENOMIC DNA]</scope>
    <source>
        <strain evidence="10 11">CCMP2467</strain>
    </source>
</reference>
<evidence type="ECO:0000256" key="3">
    <source>
        <dbReference type="ARBA" id="ARBA00022816"/>
    </source>
</evidence>
<proteinExistence type="predicted"/>
<organism evidence="10 11">
    <name type="scientific">Symbiodinium microadriaticum</name>
    <name type="common">Dinoflagellate</name>
    <name type="synonym">Zooxanthella microadriatica</name>
    <dbReference type="NCBI Taxonomy" id="2951"/>
    <lineage>
        <taxon>Eukaryota</taxon>
        <taxon>Sar</taxon>
        <taxon>Alveolata</taxon>
        <taxon>Dinophyceae</taxon>
        <taxon>Suessiales</taxon>
        <taxon>Symbiodiniaceae</taxon>
        <taxon>Symbiodinium</taxon>
    </lineage>
</organism>
<keyword evidence="3 8" id="KW-0509">mRNA transport</keyword>
<comment type="subcellular location">
    <subcellularLocation>
        <location evidence="1">Nucleus</location>
        <location evidence="1">Nuclear pore complex</location>
    </subcellularLocation>
</comment>
<dbReference type="GO" id="GO:0005543">
    <property type="term" value="F:phospholipid binding"/>
    <property type="evidence" value="ECO:0007669"/>
    <property type="project" value="TreeGrafter"/>
</dbReference>
<dbReference type="CDD" id="cd12441">
    <property type="entry name" value="RRM_Nup53_like"/>
    <property type="match status" value="1"/>
</dbReference>
<evidence type="ECO:0000256" key="6">
    <source>
        <dbReference type="ARBA" id="ARBA00023132"/>
    </source>
</evidence>
<dbReference type="Proteomes" id="UP000186817">
    <property type="component" value="Unassembled WGS sequence"/>
</dbReference>
<dbReference type="GO" id="GO:0017056">
    <property type="term" value="F:structural constituent of nuclear pore"/>
    <property type="evidence" value="ECO:0007669"/>
    <property type="project" value="TreeGrafter"/>
</dbReference>
<dbReference type="EMBL" id="LSRX01000790">
    <property type="protein sequence ID" value="OLP88865.1"/>
    <property type="molecule type" value="Genomic_DNA"/>
</dbReference>
<dbReference type="GO" id="GO:0044613">
    <property type="term" value="C:nuclear pore central transport channel"/>
    <property type="evidence" value="ECO:0007669"/>
    <property type="project" value="TreeGrafter"/>
</dbReference>
<keyword evidence="5" id="KW-0811">Translocation</keyword>
<evidence type="ECO:0000313" key="10">
    <source>
        <dbReference type="EMBL" id="OLP88865.1"/>
    </source>
</evidence>
<keyword evidence="6 8" id="KW-0906">Nuclear pore complex</keyword>
<accession>A0A1Q9D134</accession>
<keyword evidence="7 8" id="KW-0539">Nucleus</keyword>
<dbReference type="PANTHER" id="PTHR21527">
    <property type="entry name" value="NUCLEOPORIN NUP35"/>
    <property type="match status" value="1"/>
</dbReference>